<protein>
    <recommendedName>
        <fullName evidence="3">Transposable element Tcb1 transposase</fullName>
    </recommendedName>
</protein>
<dbReference type="Gene3D" id="3.30.420.10">
    <property type="entry name" value="Ribonuclease H-like superfamily/Ribonuclease H"/>
    <property type="match status" value="1"/>
</dbReference>
<sequence>MADRPTVREQAQIAAHYEVWNSVVLVQRWWRMVKERNATIHPETRNCHRKLMTTGSIKDAGRTGCPSTFWSEENVAIVWEMFDHSLDKSTSQAACESGLKKYAVHQMLQKELNNCPWKCHYVQQLTPKDCDHRMEHGELMPVGTRIGLNFFKTSSGVTRPDFMWEVSSIDTIAIIGQHKIPDNLNSNRYIREVSQPEVLPLLQATPHAIFQEDNARPYVVRIVQAFFEERRVSLFPWPAHYPDMSPIEHVWDMVGRQPVRHGP</sequence>
<comment type="caution">
    <text evidence="1">The sequence shown here is derived from an EMBL/GenBank/DDBJ whole genome shotgun (WGS) entry which is preliminary data.</text>
</comment>
<accession>A0ABQ8S885</accession>
<proteinExistence type="predicted"/>
<name>A0ABQ8S885_PERAM</name>
<reference evidence="1 2" key="1">
    <citation type="journal article" date="2022" name="Allergy">
        <title>Genome assembly and annotation of Periplaneta americana reveal a comprehensive cockroach allergen profile.</title>
        <authorList>
            <person name="Wang L."/>
            <person name="Xiong Q."/>
            <person name="Saelim N."/>
            <person name="Wang L."/>
            <person name="Nong W."/>
            <person name="Wan A.T."/>
            <person name="Shi M."/>
            <person name="Liu X."/>
            <person name="Cao Q."/>
            <person name="Hui J.H.L."/>
            <person name="Sookrung N."/>
            <person name="Leung T.F."/>
            <person name="Tungtrongchitr A."/>
            <person name="Tsui S.K.W."/>
        </authorList>
    </citation>
    <scope>NUCLEOTIDE SEQUENCE [LARGE SCALE GENOMIC DNA]</scope>
    <source>
        <strain evidence="1">PWHHKU_190912</strain>
    </source>
</reference>
<dbReference type="EMBL" id="JAJSOF020000033">
    <property type="protein sequence ID" value="KAJ4430259.1"/>
    <property type="molecule type" value="Genomic_DNA"/>
</dbReference>
<organism evidence="1 2">
    <name type="scientific">Periplaneta americana</name>
    <name type="common">American cockroach</name>
    <name type="synonym">Blatta americana</name>
    <dbReference type="NCBI Taxonomy" id="6978"/>
    <lineage>
        <taxon>Eukaryota</taxon>
        <taxon>Metazoa</taxon>
        <taxon>Ecdysozoa</taxon>
        <taxon>Arthropoda</taxon>
        <taxon>Hexapoda</taxon>
        <taxon>Insecta</taxon>
        <taxon>Pterygota</taxon>
        <taxon>Neoptera</taxon>
        <taxon>Polyneoptera</taxon>
        <taxon>Dictyoptera</taxon>
        <taxon>Blattodea</taxon>
        <taxon>Blattoidea</taxon>
        <taxon>Blattidae</taxon>
        <taxon>Blattinae</taxon>
        <taxon>Periplaneta</taxon>
    </lineage>
</organism>
<gene>
    <name evidence="1" type="ORF">ANN_22471</name>
</gene>
<dbReference type="Proteomes" id="UP001148838">
    <property type="component" value="Unassembled WGS sequence"/>
</dbReference>
<evidence type="ECO:0008006" key="3">
    <source>
        <dbReference type="Google" id="ProtNLM"/>
    </source>
</evidence>
<evidence type="ECO:0000313" key="2">
    <source>
        <dbReference type="Proteomes" id="UP001148838"/>
    </source>
</evidence>
<evidence type="ECO:0000313" key="1">
    <source>
        <dbReference type="EMBL" id="KAJ4430259.1"/>
    </source>
</evidence>
<dbReference type="InterPro" id="IPR036397">
    <property type="entry name" value="RNaseH_sf"/>
</dbReference>
<keyword evidence="2" id="KW-1185">Reference proteome</keyword>